<evidence type="ECO:0000313" key="1">
    <source>
        <dbReference type="EMBL" id="SDX73120.1"/>
    </source>
</evidence>
<dbReference type="EMBL" id="FNNB01000015">
    <property type="protein sequence ID" value="SDX73120.1"/>
    <property type="molecule type" value="Genomic_DNA"/>
</dbReference>
<evidence type="ECO:0000313" key="2">
    <source>
        <dbReference type="Proteomes" id="UP000183076"/>
    </source>
</evidence>
<accession>A0A1H3E3B7</accession>
<organism evidence="1 2">
    <name type="scientific">Sulfitobacter pontiacus</name>
    <dbReference type="NCBI Taxonomy" id="60137"/>
    <lineage>
        <taxon>Bacteria</taxon>
        <taxon>Pseudomonadati</taxon>
        <taxon>Pseudomonadota</taxon>
        <taxon>Alphaproteobacteria</taxon>
        <taxon>Rhodobacterales</taxon>
        <taxon>Roseobacteraceae</taxon>
        <taxon>Sulfitobacter</taxon>
    </lineage>
</organism>
<reference evidence="2" key="1">
    <citation type="submission" date="2016-10" db="EMBL/GenBank/DDBJ databases">
        <authorList>
            <person name="Varghese N."/>
            <person name="Submissions S."/>
        </authorList>
    </citation>
    <scope>NUCLEOTIDE SEQUENCE [LARGE SCALE GENOMIC DNA]</scope>
    <source>
        <strain evidence="2">DSM 10014</strain>
    </source>
</reference>
<proteinExistence type="predicted"/>
<dbReference type="InterPro" id="IPR018777">
    <property type="entry name" value="Replication_initiator_prot_A"/>
</dbReference>
<gene>
    <name evidence="1" type="ORF">SAMN04488041_11522</name>
</gene>
<dbReference type="Pfam" id="PF10134">
    <property type="entry name" value="RPA"/>
    <property type="match status" value="1"/>
</dbReference>
<protein>
    <submittedName>
        <fullName evidence="1">Replication initiator protein A</fullName>
    </submittedName>
</protein>
<dbReference type="Proteomes" id="UP000183076">
    <property type="component" value="Unassembled WGS sequence"/>
</dbReference>
<dbReference type="RefSeq" id="WP_074637796.1">
    <property type="nucleotide sequence ID" value="NZ_CP160853.1"/>
</dbReference>
<dbReference type="GeneID" id="94022790"/>
<sequence length="342" mass="39456">MKEDNSPLLPDRYPQTDLFICDVADAVIKSDMASMEHPIFTLSKKPIREVKTYENGDIILEVTPSSKGIANIYDKDILIFAISQIMAARNEGRPYSREIMFQARDFMEFSNRHTGGHDYDLLRDSLDRLDGTRLRTTIKTGGEETWEAFGLIDGAKIKRTRKDGRVTEWGLRLSEWLFKAIEANEVLTLHPDYFRLRKPIERRIYEIARKHCGAKEFWQIGLKKLQKKCGSSDASRNFRMAVRALCEFDHLPDYSVSMESDMVSFRNRNSAPALLGEGYSVSLRPDTFEAARKAAPGWDVYVIEREWRQWVVSLLDQGMEPPRSPDNAFIGFCRKWAARQDL</sequence>
<dbReference type="AlphaFoldDB" id="A0A1H3E3B7"/>
<name>A0A1H3E3B7_9RHOB</name>
<dbReference type="STRING" id="60137.SAMN04488041_11522"/>